<keyword evidence="2" id="KW-0408">Iron</keyword>
<comment type="caution">
    <text evidence="5">The sequence shown here is derived from an EMBL/GenBank/DDBJ whole genome shotgun (WGS) entry which is preliminary data.</text>
</comment>
<dbReference type="PROSITE" id="PS51379">
    <property type="entry name" value="4FE4S_FER_2"/>
    <property type="match status" value="1"/>
</dbReference>
<organism evidence="5 6">
    <name type="scientific">Rubneribacter badeniensis</name>
    <dbReference type="NCBI Taxonomy" id="2070688"/>
    <lineage>
        <taxon>Bacteria</taxon>
        <taxon>Bacillati</taxon>
        <taxon>Actinomycetota</taxon>
        <taxon>Coriobacteriia</taxon>
        <taxon>Eggerthellales</taxon>
        <taxon>Eggerthellaceae</taxon>
        <taxon>Rubneribacter</taxon>
    </lineage>
</organism>
<dbReference type="AlphaFoldDB" id="A0A2K2U2F6"/>
<dbReference type="SUPFAM" id="SSF46548">
    <property type="entry name" value="alpha-helical ferredoxin"/>
    <property type="match status" value="1"/>
</dbReference>
<dbReference type="InterPro" id="IPR017900">
    <property type="entry name" value="4Fe4S_Fe_S_CS"/>
</dbReference>
<dbReference type="RefSeq" id="WP_103263249.1">
    <property type="nucleotide sequence ID" value="NZ_PPEL01000092.1"/>
</dbReference>
<feature type="domain" description="4Fe-4S ferredoxin-type" evidence="4">
    <location>
        <begin position="327"/>
        <end position="356"/>
    </location>
</feature>
<dbReference type="GO" id="GO:0046872">
    <property type="term" value="F:metal ion binding"/>
    <property type="evidence" value="ECO:0007669"/>
    <property type="project" value="UniProtKB-KW"/>
</dbReference>
<evidence type="ECO:0000256" key="2">
    <source>
        <dbReference type="ARBA" id="ARBA00023004"/>
    </source>
</evidence>
<dbReference type="SUPFAM" id="SSF51430">
    <property type="entry name" value="NAD(P)-linked oxidoreductase"/>
    <property type="match status" value="1"/>
</dbReference>
<dbReference type="EMBL" id="PPEL01000092">
    <property type="protein sequence ID" value="PNV64506.1"/>
    <property type="molecule type" value="Genomic_DNA"/>
</dbReference>
<dbReference type="PANTHER" id="PTHR43312">
    <property type="entry name" value="D-THREO-ALDOSE 1-DEHYDROGENASE"/>
    <property type="match status" value="1"/>
</dbReference>
<dbReference type="CDD" id="cd19100">
    <property type="entry name" value="AKR_unchar"/>
    <property type="match status" value="1"/>
</dbReference>
<name>A0A2K2U2F6_9ACTN</name>
<dbReference type="InterPro" id="IPR017896">
    <property type="entry name" value="4Fe4S_Fe-S-bd"/>
</dbReference>
<keyword evidence="3" id="KW-0411">Iron-sulfur</keyword>
<gene>
    <name evidence="5" type="ORF">C2L80_11570</name>
</gene>
<evidence type="ECO:0000256" key="3">
    <source>
        <dbReference type="ARBA" id="ARBA00023014"/>
    </source>
</evidence>
<keyword evidence="1" id="KW-0479">Metal-binding</keyword>
<dbReference type="InterPro" id="IPR053135">
    <property type="entry name" value="AKR2_Oxidoreductase"/>
</dbReference>
<dbReference type="Proteomes" id="UP000236488">
    <property type="component" value="Unassembled WGS sequence"/>
</dbReference>
<dbReference type="GO" id="GO:0051536">
    <property type="term" value="F:iron-sulfur cluster binding"/>
    <property type="evidence" value="ECO:0007669"/>
    <property type="project" value="UniProtKB-KW"/>
</dbReference>
<evidence type="ECO:0000259" key="4">
    <source>
        <dbReference type="PROSITE" id="PS51379"/>
    </source>
</evidence>
<protein>
    <submittedName>
        <fullName evidence="5">(4Fe-4S)-binding protein</fullName>
    </submittedName>
</protein>
<dbReference type="Pfam" id="PF13183">
    <property type="entry name" value="Fer4_8"/>
    <property type="match status" value="1"/>
</dbReference>
<evidence type="ECO:0000256" key="1">
    <source>
        <dbReference type="ARBA" id="ARBA00022723"/>
    </source>
</evidence>
<accession>A0A2K2U2F6</accession>
<dbReference type="Gene3D" id="3.20.20.100">
    <property type="entry name" value="NADP-dependent oxidoreductase domain"/>
    <property type="match status" value="1"/>
</dbReference>
<dbReference type="InterPro" id="IPR036812">
    <property type="entry name" value="NAD(P)_OxRdtase_dom_sf"/>
</dbReference>
<evidence type="ECO:0000313" key="5">
    <source>
        <dbReference type="EMBL" id="PNV64506.1"/>
    </source>
</evidence>
<dbReference type="Pfam" id="PF00248">
    <property type="entry name" value="Aldo_ket_red"/>
    <property type="match status" value="1"/>
</dbReference>
<dbReference type="PROSITE" id="PS00198">
    <property type="entry name" value="4FE4S_FER_1"/>
    <property type="match status" value="1"/>
</dbReference>
<proteinExistence type="predicted"/>
<sequence>MEYRTVPRSGQKVSVIGLGMGSIHAADAREVEETVRLALDAGVNLFDFIPSEAAPFEGYARALKGQRDRALMQVHIGADYSSGKYGWTTDAALAISQFEERLRTLGTDYADFGFIHCIDEDADFDQVMNGGIWDYACRMKKEGVIRHLAFSTHDVGVARRFLATGAMDWGMFSLNPLYDYTDASDYGKGEADDRARLYREFEAAGVGISVMKAFAGGQLLDAAASPFGRALTKAQCIQYALDKPGVASVLPGVRGKQDLLDVLAYFDATAEERDYSVLGEFAPPAAEGSCVYCNHCQPCPRGIQIGLANKYYDLARLGDALAADHYRELEHHAGDCVQCGHCDTRCPFGVKQGARMREIAAYFGR</sequence>
<dbReference type="InterPro" id="IPR023210">
    <property type="entry name" value="NADP_OxRdtase_dom"/>
</dbReference>
<dbReference type="PANTHER" id="PTHR43312:SF1">
    <property type="entry name" value="NADP-DEPENDENT OXIDOREDUCTASE DOMAIN-CONTAINING PROTEIN"/>
    <property type="match status" value="1"/>
</dbReference>
<evidence type="ECO:0000313" key="6">
    <source>
        <dbReference type="Proteomes" id="UP000236488"/>
    </source>
</evidence>
<keyword evidence="6" id="KW-1185">Reference proteome</keyword>
<reference evidence="5 6" key="1">
    <citation type="journal article" date="2018" name="Int. J. Syst. Evol. Microbiol.">
        <title>Rubneribacter badeniensis gen. nov., sp. nov. and Enteroscipio rubneri gen. nov., sp. nov., new members of the Eggerthellaceae isolated from human faeces.</title>
        <authorList>
            <person name="Danylec N."/>
            <person name="Gobl A."/>
            <person name="Stoll D.A."/>
            <person name="Hetzer B."/>
            <person name="Kulling S.E."/>
            <person name="Huch M."/>
        </authorList>
    </citation>
    <scope>NUCLEOTIDE SEQUENCE [LARGE SCALE GENOMIC DNA]</scope>
    <source>
        <strain evidence="5 6">ResAG-85</strain>
    </source>
</reference>